<keyword evidence="8" id="KW-0969">Cilium</keyword>
<evidence type="ECO:0000313" key="9">
    <source>
        <dbReference type="Proteomes" id="UP000548582"/>
    </source>
</evidence>
<comment type="caution">
    <text evidence="8">The sequence shown here is derived from an EMBL/GenBank/DDBJ whole genome shotgun (WGS) entry which is preliminary data.</text>
</comment>
<keyword evidence="8" id="KW-0282">Flagellum</keyword>
<dbReference type="Proteomes" id="UP000548582">
    <property type="component" value="Unassembled WGS sequence"/>
</dbReference>
<dbReference type="PANTHER" id="PTHR30065">
    <property type="entry name" value="FLAGELLAR BIOSYNTHETIC PROTEIN FLIR"/>
    <property type="match status" value="1"/>
</dbReference>
<keyword evidence="4 7" id="KW-0812">Transmembrane</keyword>
<dbReference type="GO" id="GO:0006605">
    <property type="term" value="P:protein targeting"/>
    <property type="evidence" value="ECO:0007669"/>
    <property type="project" value="InterPro"/>
</dbReference>
<dbReference type="GO" id="GO:0005886">
    <property type="term" value="C:plasma membrane"/>
    <property type="evidence" value="ECO:0007669"/>
    <property type="project" value="UniProtKB-SubCell"/>
</dbReference>
<proteinExistence type="inferred from homology"/>
<comment type="subcellular location">
    <subcellularLocation>
        <location evidence="1">Cell membrane</location>
        <topology evidence="1">Multi-pass membrane protein</topology>
    </subcellularLocation>
</comment>
<feature type="transmembrane region" description="Helical" evidence="7">
    <location>
        <begin position="216"/>
        <end position="244"/>
    </location>
</feature>
<dbReference type="PRINTS" id="PR00953">
    <property type="entry name" value="TYPE3IMRPROT"/>
</dbReference>
<gene>
    <name evidence="8" type="ORF">GWK16_10685</name>
</gene>
<dbReference type="RefSeq" id="WP_170053959.1">
    <property type="nucleotide sequence ID" value="NZ_JABBKX010000003.1"/>
</dbReference>
<evidence type="ECO:0000256" key="1">
    <source>
        <dbReference type="ARBA" id="ARBA00004651"/>
    </source>
</evidence>
<evidence type="ECO:0000313" key="8">
    <source>
        <dbReference type="EMBL" id="NMJ41709.1"/>
    </source>
</evidence>
<feature type="transmembrane region" description="Helical" evidence="7">
    <location>
        <begin position="132"/>
        <end position="154"/>
    </location>
</feature>
<dbReference type="Pfam" id="PF01311">
    <property type="entry name" value="Bac_export_1"/>
    <property type="match status" value="1"/>
</dbReference>
<evidence type="ECO:0000256" key="6">
    <source>
        <dbReference type="ARBA" id="ARBA00023136"/>
    </source>
</evidence>
<protein>
    <submittedName>
        <fullName evidence="8">Flagellar biosynthetic protein FliR</fullName>
    </submittedName>
</protein>
<feature type="transmembrane region" description="Helical" evidence="7">
    <location>
        <begin position="6"/>
        <end position="31"/>
    </location>
</feature>
<organism evidence="8 9">
    <name type="scientific">Neoroseomonas marina</name>
    <dbReference type="NCBI Taxonomy" id="1232220"/>
    <lineage>
        <taxon>Bacteria</taxon>
        <taxon>Pseudomonadati</taxon>
        <taxon>Pseudomonadota</taxon>
        <taxon>Alphaproteobacteria</taxon>
        <taxon>Acetobacterales</taxon>
        <taxon>Acetobacteraceae</taxon>
        <taxon>Neoroseomonas</taxon>
    </lineage>
</organism>
<feature type="transmembrane region" description="Helical" evidence="7">
    <location>
        <begin position="83"/>
        <end position="111"/>
    </location>
</feature>
<feature type="transmembrane region" description="Helical" evidence="7">
    <location>
        <begin position="174"/>
        <end position="204"/>
    </location>
</feature>
<name>A0A848EDV5_9PROT</name>
<feature type="transmembrane region" description="Helical" evidence="7">
    <location>
        <begin position="43"/>
        <end position="63"/>
    </location>
</feature>
<dbReference type="InterPro" id="IPR002010">
    <property type="entry name" value="T3SS_IM_R"/>
</dbReference>
<keyword evidence="9" id="KW-1185">Reference proteome</keyword>
<sequence>MSEAELLATLPVLAFQAVLVFARLGAAAMVLPGLGEEEVPAPVRLGLGLGLVLLMLPGLAPGLPQVPDAATETVRMIGIEVAIGLWLGGLARLVAMAMAVAGQAIALLLGLAQALVPDPSLGGAGTATGRMLSLAATVVVLATGLYVVPLRAIVESYGLFPVGDPFPAGPAAEALAEAATASLALALRLAAPFVLAAILVNVALGLLSRIAPQVQVYFVAVPGQVLLGLALLAAVMPALLGAFAEAARAAFLDLPGLR</sequence>
<comment type="similarity">
    <text evidence="2">Belongs to the FliR/MopE/SpaR family.</text>
</comment>
<evidence type="ECO:0000256" key="4">
    <source>
        <dbReference type="ARBA" id="ARBA00022692"/>
    </source>
</evidence>
<reference evidence="8 9" key="1">
    <citation type="submission" date="2020-03" db="EMBL/GenBank/DDBJ databases">
        <authorList>
            <person name="Sun Q."/>
        </authorList>
    </citation>
    <scope>NUCLEOTIDE SEQUENCE [LARGE SCALE GENOMIC DNA]</scope>
    <source>
        <strain evidence="8 9">JC162</strain>
    </source>
</reference>
<keyword evidence="8" id="KW-0966">Cell projection</keyword>
<keyword evidence="5 7" id="KW-1133">Transmembrane helix</keyword>
<evidence type="ECO:0000256" key="3">
    <source>
        <dbReference type="ARBA" id="ARBA00022475"/>
    </source>
</evidence>
<accession>A0A848EDV5</accession>
<dbReference type="EMBL" id="JABBKX010000003">
    <property type="protein sequence ID" value="NMJ41709.1"/>
    <property type="molecule type" value="Genomic_DNA"/>
</dbReference>
<keyword evidence="3" id="KW-1003">Cell membrane</keyword>
<dbReference type="AlphaFoldDB" id="A0A848EDV5"/>
<evidence type="ECO:0000256" key="2">
    <source>
        <dbReference type="ARBA" id="ARBA00009772"/>
    </source>
</evidence>
<keyword evidence="6 7" id="KW-0472">Membrane</keyword>
<dbReference type="PANTHER" id="PTHR30065:SF8">
    <property type="entry name" value="FLAGELLAR BIOSYNTHETIC PROTEIN FLIR"/>
    <property type="match status" value="1"/>
</dbReference>
<evidence type="ECO:0000256" key="7">
    <source>
        <dbReference type="SAM" id="Phobius"/>
    </source>
</evidence>
<evidence type="ECO:0000256" key="5">
    <source>
        <dbReference type="ARBA" id="ARBA00022989"/>
    </source>
</evidence>